<reference evidence="7 8" key="1">
    <citation type="journal article" date="2015" name="Int. J. Syst. Evol. Microbiol.">
        <title>Carboxylicivirga linearis sp. nov., isolated from a sea cucumber culture pond.</title>
        <authorList>
            <person name="Wang F.Q."/>
            <person name="Zhou Y.X."/>
            <person name="Lin X.Z."/>
            <person name="Chen G.J."/>
            <person name="Du Z.J."/>
        </authorList>
    </citation>
    <scope>NUCLEOTIDE SEQUENCE [LARGE SCALE GENOMIC DNA]</scope>
    <source>
        <strain evidence="7 8">FB218</strain>
    </source>
</reference>
<organism evidence="7 8">
    <name type="scientific">Carboxylicivirga linearis</name>
    <dbReference type="NCBI Taxonomy" id="1628157"/>
    <lineage>
        <taxon>Bacteria</taxon>
        <taxon>Pseudomonadati</taxon>
        <taxon>Bacteroidota</taxon>
        <taxon>Bacteroidia</taxon>
        <taxon>Marinilabiliales</taxon>
        <taxon>Marinilabiliaceae</taxon>
        <taxon>Carboxylicivirga</taxon>
    </lineage>
</organism>
<keyword evidence="4" id="KW-0812">Transmembrane</keyword>
<dbReference type="CDD" id="cd16917">
    <property type="entry name" value="HATPase_UhpB-NarQ-NarX-like"/>
    <property type="match status" value="1"/>
</dbReference>
<evidence type="ECO:0000259" key="6">
    <source>
        <dbReference type="Pfam" id="PF07730"/>
    </source>
</evidence>
<dbReference type="InterPro" id="IPR036890">
    <property type="entry name" value="HATPase_C_sf"/>
</dbReference>
<dbReference type="InterPro" id="IPR011712">
    <property type="entry name" value="Sig_transdc_His_kin_sub3_dim/P"/>
</dbReference>
<dbReference type="Pfam" id="PF07730">
    <property type="entry name" value="HisKA_3"/>
    <property type="match status" value="1"/>
</dbReference>
<dbReference type="Gene3D" id="3.30.565.10">
    <property type="entry name" value="Histidine kinase-like ATPase, C-terminal domain"/>
    <property type="match status" value="1"/>
</dbReference>
<evidence type="ECO:0008006" key="9">
    <source>
        <dbReference type="Google" id="ProtNLM"/>
    </source>
</evidence>
<dbReference type="Pfam" id="PF02518">
    <property type="entry name" value="HATPase_c"/>
    <property type="match status" value="1"/>
</dbReference>
<accession>A0ABS5JS02</accession>
<proteinExistence type="predicted"/>
<evidence type="ECO:0000256" key="4">
    <source>
        <dbReference type="SAM" id="Phobius"/>
    </source>
</evidence>
<dbReference type="InterPro" id="IPR050482">
    <property type="entry name" value="Sensor_HK_TwoCompSys"/>
</dbReference>
<feature type="domain" description="Signal transduction histidine kinase subgroup 3 dimerisation and phosphoacceptor" evidence="6">
    <location>
        <begin position="117"/>
        <end position="177"/>
    </location>
</feature>
<dbReference type="EMBL" id="JAGUCO010000002">
    <property type="protein sequence ID" value="MBS2097620.1"/>
    <property type="molecule type" value="Genomic_DNA"/>
</dbReference>
<dbReference type="SUPFAM" id="SSF55874">
    <property type="entry name" value="ATPase domain of HSP90 chaperone/DNA topoisomerase II/histidine kinase"/>
    <property type="match status" value="1"/>
</dbReference>
<keyword evidence="4" id="KW-1133">Transmembrane helix</keyword>
<keyword evidence="2" id="KW-0418">Kinase</keyword>
<feature type="transmembrane region" description="Helical" evidence="4">
    <location>
        <begin position="31"/>
        <end position="52"/>
    </location>
</feature>
<keyword evidence="8" id="KW-1185">Reference proteome</keyword>
<evidence type="ECO:0000259" key="5">
    <source>
        <dbReference type="Pfam" id="PF02518"/>
    </source>
</evidence>
<keyword evidence="3" id="KW-0902">Two-component regulatory system</keyword>
<evidence type="ECO:0000313" key="8">
    <source>
        <dbReference type="Proteomes" id="UP000708576"/>
    </source>
</evidence>
<feature type="transmembrane region" description="Helical" evidence="4">
    <location>
        <begin position="64"/>
        <end position="83"/>
    </location>
</feature>
<protein>
    <recommendedName>
        <fullName evidence="9">Sensor histidine kinase</fullName>
    </recommendedName>
</protein>
<evidence type="ECO:0000256" key="1">
    <source>
        <dbReference type="ARBA" id="ARBA00022679"/>
    </source>
</evidence>
<dbReference type="RefSeq" id="WP_212214252.1">
    <property type="nucleotide sequence ID" value="NZ_JAGUCO010000002.1"/>
</dbReference>
<evidence type="ECO:0000256" key="3">
    <source>
        <dbReference type="ARBA" id="ARBA00023012"/>
    </source>
</evidence>
<name>A0ABS5JS02_9BACT</name>
<comment type="caution">
    <text evidence="7">The sequence shown here is derived from an EMBL/GenBank/DDBJ whole genome shotgun (WGS) entry which is preliminary data.</text>
</comment>
<evidence type="ECO:0000313" key="7">
    <source>
        <dbReference type="EMBL" id="MBS2097620.1"/>
    </source>
</evidence>
<keyword evidence="4" id="KW-0472">Membrane</keyword>
<evidence type="ECO:0000256" key="2">
    <source>
        <dbReference type="ARBA" id="ARBA00022777"/>
    </source>
</evidence>
<feature type="domain" description="Histidine kinase/HSP90-like ATPase" evidence="5">
    <location>
        <begin position="218"/>
        <end position="299"/>
    </location>
</feature>
<gene>
    <name evidence="7" type="ORF">KEM10_04965</name>
</gene>
<dbReference type="InterPro" id="IPR003594">
    <property type="entry name" value="HATPase_dom"/>
</dbReference>
<dbReference type="Proteomes" id="UP000708576">
    <property type="component" value="Unassembled WGS sequence"/>
</dbReference>
<dbReference type="PANTHER" id="PTHR24421">
    <property type="entry name" value="NITRATE/NITRITE SENSOR PROTEIN NARX-RELATED"/>
    <property type="match status" value="1"/>
</dbReference>
<keyword evidence="1" id="KW-0808">Transferase</keyword>
<feature type="transmembrane region" description="Helical" evidence="4">
    <location>
        <begin position="6"/>
        <end position="24"/>
    </location>
</feature>
<sequence length="315" mass="35700">MLIALVSSIFVQLIAALIAIRIAITTDKNYSWYLISFAFILMVLGRIVAVFATTFDDYFRLDTFNAFLTLLTSITFLFSLKGIRDLLNAQRKLETTKKVFNHKMLKAMINTEEQTKNKFAMELHDGLGPLLSIAQMTLSTIKSPRPENNDKLNHSKKLIEESIQTLKEVSNGLSPRVLIDFGIEKALKTFCYKLPTEETPHIQIHYGLKQRRYSFELEITMYRIICEVINNACKHAKANQVIINLVQKDDTVTIRCLDNGIGVDNDAMTKINGNGFINLQSRMEFLNGKGSIKTLEGRGTYVAVSFNTLNNESQN</sequence>